<dbReference type="EMBL" id="VWXL01000053">
    <property type="protein sequence ID" value="MVB11362.1"/>
    <property type="molecule type" value="Genomic_DNA"/>
</dbReference>
<name>A0A6N8I030_9FIRM</name>
<reference evidence="1 2" key="1">
    <citation type="submission" date="2019-09" db="EMBL/GenBank/DDBJ databases">
        <title>Genome sequence of Clostridium sp. EA1.</title>
        <authorList>
            <person name="Poehlein A."/>
            <person name="Bengelsdorf F.R."/>
            <person name="Daniel R."/>
        </authorList>
    </citation>
    <scope>NUCLEOTIDE SEQUENCE [LARGE SCALE GENOMIC DNA]</scope>
    <source>
        <strain evidence="1 2">EA1</strain>
    </source>
</reference>
<protein>
    <submittedName>
        <fullName evidence="1">Uncharacterized protein</fullName>
    </submittedName>
</protein>
<comment type="caution">
    <text evidence="1">The sequence shown here is derived from an EMBL/GenBank/DDBJ whole genome shotgun (WGS) entry which is preliminary data.</text>
</comment>
<dbReference type="RefSeq" id="WP_156990608.1">
    <property type="nucleotide sequence ID" value="NZ_VWXL01000053.1"/>
</dbReference>
<dbReference type="OrthoDB" id="9802848at2"/>
<organism evidence="1 2">
    <name type="scientific">Caproicibacter fermentans</name>
    <dbReference type="NCBI Taxonomy" id="2576756"/>
    <lineage>
        <taxon>Bacteria</taxon>
        <taxon>Bacillati</taxon>
        <taxon>Bacillota</taxon>
        <taxon>Clostridia</taxon>
        <taxon>Eubacteriales</taxon>
        <taxon>Acutalibacteraceae</taxon>
        <taxon>Caproicibacter</taxon>
    </lineage>
</organism>
<dbReference type="AlphaFoldDB" id="A0A6N8I030"/>
<proteinExistence type="predicted"/>
<gene>
    <name evidence="1" type="ORF">CAFE_20760</name>
</gene>
<keyword evidence="2" id="KW-1185">Reference proteome</keyword>
<sequence>MKAKIENGCIVSDYVARQVLEMAREFYSHPENVKKYQEWHLKTYGCLPKSFPNT</sequence>
<dbReference type="Proteomes" id="UP000469440">
    <property type="component" value="Unassembled WGS sequence"/>
</dbReference>
<evidence type="ECO:0000313" key="1">
    <source>
        <dbReference type="EMBL" id="MVB11362.1"/>
    </source>
</evidence>
<accession>A0A6N8I030</accession>
<evidence type="ECO:0000313" key="2">
    <source>
        <dbReference type="Proteomes" id="UP000469440"/>
    </source>
</evidence>